<dbReference type="GO" id="GO:0051262">
    <property type="term" value="P:protein tetramerization"/>
    <property type="evidence" value="ECO:0007669"/>
    <property type="project" value="InterPro"/>
</dbReference>
<evidence type="ECO:0000256" key="4">
    <source>
        <dbReference type="ARBA" id="ARBA00023010"/>
    </source>
</evidence>
<evidence type="ECO:0000256" key="2">
    <source>
        <dbReference type="ARBA" id="ARBA00022448"/>
    </source>
</evidence>
<evidence type="ECO:0000256" key="5">
    <source>
        <dbReference type="ARBA" id="ARBA00023186"/>
    </source>
</evidence>
<evidence type="ECO:0000256" key="3">
    <source>
        <dbReference type="ARBA" id="ARBA00022927"/>
    </source>
</evidence>
<dbReference type="GO" id="GO:0015031">
    <property type="term" value="P:protein transport"/>
    <property type="evidence" value="ECO:0007669"/>
    <property type="project" value="UniProtKB-UniRule"/>
</dbReference>
<keyword evidence="8" id="KW-1185">Reference proteome</keyword>
<keyword evidence="4 6" id="KW-0811">Translocation</keyword>
<evidence type="ECO:0000256" key="6">
    <source>
        <dbReference type="HAMAP-Rule" id="MF_00821"/>
    </source>
</evidence>
<proteinExistence type="inferred from homology"/>
<dbReference type="PANTHER" id="PTHR36918:SF1">
    <property type="entry name" value="PROTEIN-EXPORT PROTEIN SECB"/>
    <property type="match status" value="1"/>
</dbReference>
<dbReference type="PRINTS" id="PR01594">
    <property type="entry name" value="SECBCHAPRONE"/>
</dbReference>
<comment type="function">
    <text evidence="6">One of the proteins required for the normal export of preproteins out of the cell cytoplasm. It is a molecular chaperone that binds to a subset of precursor proteins, maintaining them in a translocation-competent state. It also specifically binds to its receptor SecA.</text>
</comment>
<dbReference type="GO" id="GO:0006457">
    <property type="term" value="P:protein folding"/>
    <property type="evidence" value="ECO:0007669"/>
    <property type="project" value="UniProtKB-UniRule"/>
</dbReference>
<dbReference type="AlphaFoldDB" id="A0A9W7NMD2"/>
<comment type="subcellular location">
    <subcellularLocation>
        <location evidence="6">Cytoplasm</location>
    </subcellularLocation>
</comment>
<dbReference type="InterPro" id="IPR003708">
    <property type="entry name" value="SecB"/>
</dbReference>
<dbReference type="InterPro" id="IPR035958">
    <property type="entry name" value="SecB-like_sf"/>
</dbReference>
<keyword evidence="5 6" id="KW-0143">Chaperone</keyword>
<protein>
    <recommendedName>
        <fullName evidence="6">Protein-export protein SecB</fullName>
    </recommendedName>
</protein>
<dbReference type="HAMAP" id="MF_00821">
    <property type="entry name" value="SecB"/>
    <property type="match status" value="1"/>
</dbReference>
<evidence type="ECO:0000256" key="1">
    <source>
        <dbReference type="ARBA" id="ARBA00009990"/>
    </source>
</evidence>
<reference evidence="7 8" key="1">
    <citation type="submission" date="2018-07" db="EMBL/GenBank/DDBJ databases">
        <title>Genome sequence of Azospirillum sp. ATCC 49961.</title>
        <authorList>
            <person name="Sant'Anna F.H."/>
            <person name="Baldani J.I."/>
            <person name="Zilli J.E."/>
            <person name="Reis V.M."/>
            <person name="Hartmann A."/>
            <person name="Cruz L."/>
            <person name="de Souza E.M."/>
            <person name="de Oliveira Pedrosa F."/>
            <person name="Passaglia L.M.P."/>
        </authorList>
    </citation>
    <scope>NUCLEOTIDE SEQUENCE [LARGE SCALE GENOMIC DNA]</scope>
    <source>
        <strain evidence="7 8">ATCC 49961</strain>
    </source>
</reference>
<keyword evidence="6" id="KW-0963">Cytoplasm</keyword>
<name>A0A9W7NMD2_9PROT</name>
<dbReference type="Pfam" id="PF02556">
    <property type="entry name" value="SecB"/>
    <property type="match status" value="1"/>
</dbReference>
<sequence length="166" mass="18194">MSDQQTNGQDQEATSSLPMHVLAQYVKDLSFENPNAPQSLLPGQPQPQVNIGVDVQVQPMGEDVYEVVLKLHCEAKQAEATAFLVEVAYGGLFQLPGLPQEHHRPVLLIEAPRMLFPFARAIVAGCTQDGGFPPLMINPIDFVDLYRRQTAGQQQAASEEAPQSPF</sequence>
<comment type="subunit">
    <text evidence="6">Homotetramer, a dimer of dimers. One homotetramer interacts with 1 SecA dimer.</text>
</comment>
<dbReference type="GO" id="GO:0005737">
    <property type="term" value="C:cytoplasm"/>
    <property type="evidence" value="ECO:0007669"/>
    <property type="project" value="UniProtKB-SubCell"/>
</dbReference>
<keyword evidence="3 6" id="KW-0653">Protein transport</keyword>
<dbReference type="NCBIfam" id="NF004392">
    <property type="entry name" value="PRK05751.1-3"/>
    <property type="match status" value="1"/>
</dbReference>
<dbReference type="Proteomes" id="UP000480854">
    <property type="component" value="Unassembled WGS sequence"/>
</dbReference>
<accession>A0A9W7NMD2</accession>
<organism evidence="7 8">
    <name type="scientific">Roseomonas genomospecies 6</name>
    <dbReference type="NCBI Taxonomy" id="214106"/>
    <lineage>
        <taxon>Bacteria</taxon>
        <taxon>Pseudomonadati</taxon>
        <taxon>Pseudomonadota</taxon>
        <taxon>Alphaproteobacteria</taxon>
        <taxon>Acetobacterales</taxon>
        <taxon>Roseomonadaceae</taxon>
        <taxon>Roseomonas</taxon>
    </lineage>
</organism>
<dbReference type="NCBIfam" id="TIGR00809">
    <property type="entry name" value="secB"/>
    <property type="match status" value="1"/>
</dbReference>
<comment type="similarity">
    <text evidence="1 6">Belongs to the SecB family.</text>
</comment>
<gene>
    <name evidence="6" type="primary">secB</name>
    <name evidence="7" type="ORF">DS843_05525</name>
</gene>
<dbReference type="OrthoDB" id="9795145at2"/>
<dbReference type="EMBL" id="QOKW01000003">
    <property type="protein sequence ID" value="KAA0682870.1"/>
    <property type="molecule type" value="Genomic_DNA"/>
</dbReference>
<dbReference type="SUPFAM" id="SSF54611">
    <property type="entry name" value="SecB-like"/>
    <property type="match status" value="1"/>
</dbReference>
<evidence type="ECO:0000313" key="7">
    <source>
        <dbReference type="EMBL" id="KAA0682870.1"/>
    </source>
</evidence>
<dbReference type="RefSeq" id="WP_149467888.1">
    <property type="nucleotide sequence ID" value="NZ_QOKW01000003.1"/>
</dbReference>
<keyword evidence="2 6" id="KW-0813">Transport</keyword>
<dbReference type="GO" id="GO:0051082">
    <property type="term" value="F:unfolded protein binding"/>
    <property type="evidence" value="ECO:0007669"/>
    <property type="project" value="InterPro"/>
</dbReference>
<evidence type="ECO:0000313" key="8">
    <source>
        <dbReference type="Proteomes" id="UP000480854"/>
    </source>
</evidence>
<dbReference type="Gene3D" id="3.10.420.10">
    <property type="entry name" value="SecB-like"/>
    <property type="match status" value="1"/>
</dbReference>
<dbReference type="PANTHER" id="PTHR36918">
    <property type="match status" value="1"/>
</dbReference>
<comment type="caution">
    <text evidence="7">The sequence shown here is derived from an EMBL/GenBank/DDBJ whole genome shotgun (WGS) entry which is preliminary data.</text>
</comment>